<dbReference type="Gene3D" id="1.20.1270.10">
    <property type="match status" value="2"/>
</dbReference>
<evidence type="ECO:0000256" key="1">
    <source>
        <dbReference type="SAM" id="MobiDB-lite"/>
    </source>
</evidence>
<keyword evidence="3" id="KW-1185">Reference proteome</keyword>
<organism evidence="2 3">
    <name type="scientific">Prorocentrum cordatum</name>
    <dbReference type="NCBI Taxonomy" id="2364126"/>
    <lineage>
        <taxon>Eukaryota</taxon>
        <taxon>Sar</taxon>
        <taxon>Alveolata</taxon>
        <taxon>Dinophyceae</taxon>
        <taxon>Prorocentrales</taxon>
        <taxon>Prorocentraceae</taxon>
        <taxon>Prorocentrum</taxon>
    </lineage>
</organism>
<feature type="region of interest" description="Disordered" evidence="1">
    <location>
        <begin position="299"/>
        <end position="353"/>
    </location>
</feature>
<reference evidence="2" key="1">
    <citation type="submission" date="2023-10" db="EMBL/GenBank/DDBJ databases">
        <authorList>
            <person name="Chen Y."/>
            <person name="Shah S."/>
            <person name="Dougan E. K."/>
            <person name="Thang M."/>
            <person name="Chan C."/>
        </authorList>
    </citation>
    <scope>NUCLEOTIDE SEQUENCE [LARGE SCALE GENOMIC DNA]</scope>
</reference>
<protein>
    <submittedName>
        <fullName evidence="2">Uncharacterized protein</fullName>
    </submittedName>
</protein>
<comment type="caution">
    <text evidence="2">The sequence shown here is derived from an EMBL/GenBank/DDBJ whole genome shotgun (WGS) entry which is preliminary data.</text>
</comment>
<evidence type="ECO:0000313" key="2">
    <source>
        <dbReference type="EMBL" id="CAK0905934.1"/>
    </source>
</evidence>
<dbReference type="Proteomes" id="UP001189429">
    <property type="component" value="Unassembled WGS sequence"/>
</dbReference>
<feature type="compositionally biased region" description="Acidic residues" evidence="1">
    <location>
        <begin position="312"/>
        <end position="324"/>
    </location>
</feature>
<name>A0ABN9Y3K6_9DINO</name>
<feature type="compositionally biased region" description="Acidic residues" evidence="1">
    <location>
        <begin position="333"/>
        <end position="345"/>
    </location>
</feature>
<feature type="compositionally biased region" description="Basic and acidic residues" evidence="1">
    <location>
        <begin position="43"/>
        <end position="66"/>
    </location>
</feature>
<dbReference type="SUPFAM" id="SSF100934">
    <property type="entry name" value="Heat shock protein 70kD (HSP70), C-terminal subdomain"/>
    <property type="match status" value="2"/>
</dbReference>
<dbReference type="InterPro" id="IPR029048">
    <property type="entry name" value="HSP70_C_sf"/>
</dbReference>
<gene>
    <name evidence="2" type="ORF">PCOR1329_LOCUS81459</name>
</gene>
<sequence length="391" mass="43953">MQEAPSDAPTLPPIPTFPILADEVPMKDGVALRYEGQFDDEDGTKIRQAHSDMREKKETDSEKKSDEGEETIPFALLVAHTTQSEPRNDLENYCHTLRRTLTRAKLQVKFKDGDEEKIELAVQDALHSLANNLLDTRSDFEGKLKELEGMVECIKVAADPYDFLEINGTMRVMKSIADLSGAVQQHEVGEFDGAEGTQMQQVPFAHFTANHRQSEPKYGLENYCFMLRNTLRRVKLQVKFKDGDEEQIEKVVQDTLNWLAGRLLDKGSDFEGKQKELESIVDRISVAVDLKDIQDMSGTLQPVEYTDSNSSDLEDEEADEEQSVVDDGKKEADEDDAEENVEDGSADSAAALESAFLEQKRRAEVARKEYERVKTALETRARELMAPSLAG</sequence>
<accession>A0ABN9Y3K6</accession>
<feature type="region of interest" description="Disordered" evidence="1">
    <location>
        <begin position="35"/>
        <end position="69"/>
    </location>
</feature>
<evidence type="ECO:0000313" key="3">
    <source>
        <dbReference type="Proteomes" id="UP001189429"/>
    </source>
</evidence>
<proteinExistence type="predicted"/>
<dbReference type="EMBL" id="CAUYUJ010021620">
    <property type="protein sequence ID" value="CAK0905934.1"/>
    <property type="molecule type" value="Genomic_DNA"/>
</dbReference>